<evidence type="ECO:0000313" key="3">
    <source>
        <dbReference type="Proteomes" id="UP000050317"/>
    </source>
</evidence>
<feature type="region of interest" description="Disordered" evidence="1">
    <location>
        <begin position="79"/>
        <end position="106"/>
    </location>
</feature>
<dbReference type="AlphaFoldDB" id="A0A0Q0CQR3"/>
<name>A0A0Q0CQR3_9PSED</name>
<comment type="caution">
    <text evidence="2">The sequence shown here is derived from an EMBL/GenBank/DDBJ whole genome shotgun (WGS) entry which is preliminary data.</text>
</comment>
<reference evidence="2 3" key="1">
    <citation type="submission" date="2015-09" db="EMBL/GenBank/DDBJ databases">
        <title>Genome announcement of multiple Pseudomonas syringae strains.</title>
        <authorList>
            <person name="Thakur S."/>
            <person name="Wang P.W."/>
            <person name="Gong Y."/>
            <person name="Weir B.S."/>
            <person name="Guttman D.S."/>
        </authorList>
    </citation>
    <scope>NUCLEOTIDE SEQUENCE [LARGE SCALE GENOMIC DNA]</scope>
    <source>
        <strain evidence="2 3">ICMP3963</strain>
    </source>
</reference>
<dbReference type="EMBL" id="LJRR01000234">
    <property type="protein sequence ID" value="KPZ15155.1"/>
    <property type="molecule type" value="Genomic_DNA"/>
</dbReference>
<dbReference type="InterPro" id="IPR010260">
    <property type="entry name" value="AlpA"/>
</dbReference>
<accession>A0A0Q0CQR3</accession>
<organism evidence="2 3">
    <name type="scientific">Pseudomonas syringae pv. viburni</name>
    <dbReference type="NCBI Taxonomy" id="251703"/>
    <lineage>
        <taxon>Bacteria</taxon>
        <taxon>Pseudomonadati</taxon>
        <taxon>Pseudomonadota</taxon>
        <taxon>Gammaproteobacteria</taxon>
        <taxon>Pseudomonadales</taxon>
        <taxon>Pseudomonadaceae</taxon>
        <taxon>Pseudomonas</taxon>
    </lineage>
</organism>
<dbReference type="Pfam" id="PF05930">
    <property type="entry name" value="Phage_AlpA"/>
    <property type="match status" value="1"/>
</dbReference>
<sequence>MSQISEVDMANQIGASSNPHQLIRIKDVLSLLAISRTTLSRLRERDSTFPKPIKDGCARGAPAYFVLAEVEGWVQRRMDQRDQTDYSGAPHPSLSHADTAVSRTFR</sequence>
<dbReference type="PATRIC" id="fig|251703.9.peg.4118"/>
<evidence type="ECO:0000313" key="2">
    <source>
        <dbReference type="EMBL" id="KPZ15155.1"/>
    </source>
</evidence>
<evidence type="ECO:0000256" key="1">
    <source>
        <dbReference type="SAM" id="MobiDB-lite"/>
    </source>
</evidence>
<gene>
    <name evidence="2" type="ORF">ALO40_02946</name>
</gene>
<dbReference type="Proteomes" id="UP000050317">
    <property type="component" value="Unassembled WGS sequence"/>
</dbReference>
<protein>
    <submittedName>
        <fullName evidence="2">Uncharacterized protein</fullName>
    </submittedName>
</protein>
<proteinExistence type="predicted"/>
<dbReference type="RefSeq" id="WP_052821551.1">
    <property type="nucleotide sequence ID" value="NZ_JYHK01000060.1"/>
</dbReference>